<dbReference type="AlphaFoldDB" id="A0A017RSE8"/>
<dbReference type="Proteomes" id="UP000019681">
    <property type="component" value="Unassembled WGS sequence"/>
</dbReference>
<name>A0A017RSE8_9CLOT</name>
<gene>
    <name evidence="2" type="ORF">Q428_12055</name>
</gene>
<protein>
    <submittedName>
        <fullName evidence="2">Uncharacterized protein</fullName>
    </submittedName>
</protein>
<dbReference type="EMBL" id="AZQP01000042">
    <property type="protein sequence ID" value="EYE87688.1"/>
    <property type="molecule type" value="Genomic_DNA"/>
</dbReference>
<comment type="caution">
    <text evidence="2">The sequence shown here is derived from an EMBL/GenBank/DDBJ whole genome shotgun (WGS) entry which is preliminary data.</text>
</comment>
<sequence>MEIDLFTEFKERIGTEYEILKKCLKYYDSDSLDVREYSNQENDKVLLKMEMRESIRDSVAKSITQELFLPLVFVNLFKILDELLIYAYGVSMGKIINPYMGYTLKSNLFLGQDVEFKKEKYSGLDMSKLVVCKDLNILCDKSWCQKYIKLYSNLYEKRNTLVHNKYLVEDNKIKFYTGSGQTEELSFDDIYYLMQVILYGVDQVINTESYRKFSRIDYYYGSLSFISNNTNNFNKFIPGLICVIKCECTELNKLKEDVEKLRNRIVNTNKHEIDYLKIIHNKIEYLIPFDVYERITDNVNLKDLEEYKSKNVNDYEELRDL</sequence>
<evidence type="ECO:0000256" key="1">
    <source>
        <dbReference type="SAM" id="Coils"/>
    </source>
</evidence>
<organism evidence="2 3">
    <name type="scientific">Fervidicella metallireducens AeB</name>
    <dbReference type="NCBI Taxonomy" id="1403537"/>
    <lineage>
        <taxon>Bacteria</taxon>
        <taxon>Bacillati</taxon>
        <taxon>Bacillota</taxon>
        <taxon>Clostridia</taxon>
        <taxon>Eubacteriales</taxon>
        <taxon>Clostridiaceae</taxon>
        <taxon>Fervidicella</taxon>
    </lineage>
</organism>
<evidence type="ECO:0000313" key="3">
    <source>
        <dbReference type="Proteomes" id="UP000019681"/>
    </source>
</evidence>
<keyword evidence="1" id="KW-0175">Coiled coil</keyword>
<dbReference type="STRING" id="1403537.Q428_12055"/>
<dbReference type="RefSeq" id="WP_035381077.1">
    <property type="nucleotide sequence ID" value="NZ_AZQP01000042.1"/>
</dbReference>
<evidence type="ECO:0000313" key="2">
    <source>
        <dbReference type="EMBL" id="EYE87688.1"/>
    </source>
</evidence>
<reference evidence="2 3" key="1">
    <citation type="journal article" date="2014" name="Genome Announc.">
        <title>Draft Genome Sequence of Fervidicella metallireducens Strain AeBT, an Iron-Reducing Thermoanaerobe from the Great Artesian Basin.</title>
        <authorList>
            <person name="Patel B.K."/>
        </authorList>
    </citation>
    <scope>NUCLEOTIDE SEQUENCE [LARGE SCALE GENOMIC DNA]</scope>
    <source>
        <strain evidence="2 3">AeB</strain>
    </source>
</reference>
<accession>A0A017RSE8</accession>
<feature type="coiled-coil region" evidence="1">
    <location>
        <begin position="244"/>
        <end position="271"/>
    </location>
</feature>
<proteinExistence type="predicted"/>
<keyword evidence="3" id="KW-1185">Reference proteome</keyword>